<feature type="chain" id="PRO_5041691178" evidence="1">
    <location>
        <begin position="27"/>
        <end position="126"/>
    </location>
</feature>
<proteinExistence type="predicted"/>
<organism evidence="2 3">
    <name type="scientific">Trichobilharzia regenti</name>
    <name type="common">Nasal bird schistosome</name>
    <dbReference type="NCBI Taxonomy" id="157069"/>
    <lineage>
        <taxon>Eukaryota</taxon>
        <taxon>Metazoa</taxon>
        <taxon>Spiralia</taxon>
        <taxon>Lophotrochozoa</taxon>
        <taxon>Platyhelminthes</taxon>
        <taxon>Trematoda</taxon>
        <taxon>Digenea</taxon>
        <taxon>Strigeidida</taxon>
        <taxon>Schistosomatoidea</taxon>
        <taxon>Schistosomatidae</taxon>
        <taxon>Trichobilharzia</taxon>
    </lineage>
</organism>
<keyword evidence="1" id="KW-0732">Signal</keyword>
<dbReference type="AlphaFoldDB" id="A0AA85JCE8"/>
<reference evidence="3" key="2">
    <citation type="submission" date="2023-11" db="UniProtKB">
        <authorList>
            <consortium name="WormBaseParasite"/>
        </authorList>
    </citation>
    <scope>IDENTIFICATION</scope>
</reference>
<accession>A0AA85JCE8</accession>
<sequence>MFNSMYRYISVITLLVFATMNESTSSKLGDMEELLKGTLNDLPELAKSITRMKKKLQNCKIRLLMKSQNPAREPLRTLSAVAEDFMKATPETNYSNVCSKIYFNCIYCFYSHGYQMNLANNLVLDN</sequence>
<reference evidence="2" key="1">
    <citation type="submission" date="2022-06" db="EMBL/GenBank/DDBJ databases">
        <authorList>
            <person name="Berger JAMES D."/>
            <person name="Berger JAMES D."/>
        </authorList>
    </citation>
    <scope>NUCLEOTIDE SEQUENCE [LARGE SCALE GENOMIC DNA]</scope>
</reference>
<dbReference type="WBParaSite" id="TREG1_144870.1">
    <property type="protein sequence ID" value="TREG1_144870.1"/>
    <property type="gene ID" value="TREG1_144870"/>
</dbReference>
<dbReference type="Proteomes" id="UP000050795">
    <property type="component" value="Unassembled WGS sequence"/>
</dbReference>
<name>A0AA85JCE8_TRIRE</name>
<evidence type="ECO:0000256" key="1">
    <source>
        <dbReference type="SAM" id="SignalP"/>
    </source>
</evidence>
<evidence type="ECO:0000313" key="3">
    <source>
        <dbReference type="WBParaSite" id="TREG1_144870.1"/>
    </source>
</evidence>
<keyword evidence="2" id="KW-1185">Reference proteome</keyword>
<feature type="signal peptide" evidence="1">
    <location>
        <begin position="1"/>
        <end position="26"/>
    </location>
</feature>
<protein>
    <submittedName>
        <fullName evidence="3">Uncharacterized protein</fullName>
    </submittedName>
</protein>
<evidence type="ECO:0000313" key="2">
    <source>
        <dbReference type="Proteomes" id="UP000050795"/>
    </source>
</evidence>